<protein>
    <submittedName>
        <fullName evidence="2">Uncharacterized protein</fullName>
    </submittedName>
</protein>
<dbReference type="Pfam" id="PF14223">
    <property type="entry name" value="Retrotran_gag_2"/>
    <property type="match status" value="1"/>
</dbReference>
<keyword evidence="1" id="KW-0175">Coiled coil</keyword>
<dbReference type="OrthoDB" id="1303460at2759"/>
<proteinExistence type="predicted"/>
<feature type="coiled-coil region" evidence="1">
    <location>
        <begin position="258"/>
        <end position="289"/>
    </location>
</feature>
<dbReference type="AlphaFoldDB" id="A0A9J5ZJL7"/>
<comment type="caution">
    <text evidence="2">The sequence shown here is derived from an EMBL/GenBank/DDBJ whole genome shotgun (WGS) entry which is preliminary data.</text>
</comment>
<gene>
    <name evidence="2" type="ORF">H5410_022695</name>
</gene>
<reference evidence="2 3" key="1">
    <citation type="submission" date="2020-09" db="EMBL/GenBank/DDBJ databases">
        <title>De no assembly of potato wild relative species, Solanum commersonii.</title>
        <authorList>
            <person name="Cho K."/>
        </authorList>
    </citation>
    <scope>NUCLEOTIDE SEQUENCE [LARGE SCALE GENOMIC DNA]</scope>
    <source>
        <strain evidence="2">LZ3.2</strain>
        <tissue evidence="2">Leaf</tissue>
    </source>
</reference>
<name>A0A9J5ZJL7_SOLCO</name>
<evidence type="ECO:0000313" key="3">
    <source>
        <dbReference type="Proteomes" id="UP000824120"/>
    </source>
</evidence>
<evidence type="ECO:0000313" key="2">
    <source>
        <dbReference type="EMBL" id="KAG5611414.1"/>
    </source>
</evidence>
<keyword evidence="3" id="KW-1185">Reference proteome</keyword>
<organism evidence="2 3">
    <name type="scientific">Solanum commersonii</name>
    <name type="common">Commerson's wild potato</name>
    <name type="synonym">Commerson's nightshade</name>
    <dbReference type="NCBI Taxonomy" id="4109"/>
    <lineage>
        <taxon>Eukaryota</taxon>
        <taxon>Viridiplantae</taxon>
        <taxon>Streptophyta</taxon>
        <taxon>Embryophyta</taxon>
        <taxon>Tracheophyta</taxon>
        <taxon>Spermatophyta</taxon>
        <taxon>Magnoliopsida</taxon>
        <taxon>eudicotyledons</taxon>
        <taxon>Gunneridae</taxon>
        <taxon>Pentapetalae</taxon>
        <taxon>asterids</taxon>
        <taxon>lamiids</taxon>
        <taxon>Solanales</taxon>
        <taxon>Solanaceae</taxon>
        <taxon>Solanoideae</taxon>
        <taxon>Solaneae</taxon>
        <taxon>Solanum</taxon>
    </lineage>
</organism>
<dbReference type="Proteomes" id="UP000824120">
    <property type="component" value="Chromosome 4"/>
</dbReference>
<sequence>MWSLLGNSNFEKESKLVASYNNEATLSWQSFRRQETLGIIGVFEYNESKLKTDQGSLPAKLICEGLKDGTRMMKGKSFQSPRLNIVKLIIECSQRMLNLSESWYVDLDLKSLIASLGHIDSLLFTTIVNELVSLGKIYTTEELVDKVLRTLPKSWEIKVTAIREAKDLTTMSLDELVGNLKTYELNVDETKMSGRNKDMIFSFKATESDEYNLDDEGIVMISKNLKKLFKKDNSNEDDAEDMALMAMEDSESDSELDIEKMETDLEKINSDLKKENQFLKEQVQQLDSCTWALKSEILKQSVTENGKGNISGDQIRCDKDLKRLKDELFSEKEISRRINLDLTRTKYELERANKWTRSLMIVT</sequence>
<dbReference type="EMBL" id="JACXVP010000004">
    <property type="protein sequence ID" value="KAG5611414.1"/>
    <property type="molecule type" value="Genomic_DNA"/>
</dbReference>
<accession>A0A9J5ZJL7</accession>
<evidence type="ECO:0000256" key="1">
    <source>
        <dbReference type="SAM" id="Coils"/>
    </source>
</evidence>